<accession>A0AA40CXM6</accession>
<proteinExistence type="predicted"/>
<keyword evidence="2" id="KW-1133">Transmembrane helix</keyword>
<reference evidence="3" key="1">
    <citation type="submission" date="2023-06" db="EMBL/GenBank/DDBJ databases">
        <title>Genome-scale phylogeny and comparative genomics of the fungal order Sordariales.</title>
        <authorList>
            <consortium name="Lawrence Berkeley National Laboratory"/>
            <person name="Hensen N."/>
            <person name="Bonometti L."/>
            <person name="Westerberg I."/>
            <person name="Brannstrom I.O."/>
            <person name="Guillou S."/>
            <person name="Cros-Aarteil S."/>
            <person name="Calhoun S."/>
            <person name="Haridas S."/>
            <person name="Kuo A."/>
            <person name="Mondo S."/>
            <person name="Pangilinan J."/>
            <person name="Riley R."/>
            <person name="Labutti K."/>
            <person name="Andreopoulos B."/>
            <person name="Lipzen A."/>
            <person name="Chen C."/>
            <person name="Yanf M."/>
            <person name="Daum C."/>
            <person name="Ng V."/>
            <person name="Clum A."/>
            <person name="Steindorff A."/>
            <person name="Ohm R."/>
            <person name="Martin F."/>
            <person name="Silar P."/>
            <person name="Natvig D."/>
            <person name="Lalanne C."/>
            <person name="Gautier V."/>
            <person name="Ament-Velasquez S.L."/>
            <person name="Kruys A."/>
            <person name="Hutchinson M.I."/>
            <person name="Powell A.J."/>
            <person name="Barry K."/>
            <person name="Miller A.N."/>
            <person name="Grigoriev I.V."/>
            <person name="Debuchy R."/>
            <person name="Gladieux P."/>
            <person name="Thoren M.H."/>
            <person name="Johannesson H."/>
        </authorList>
    </citation>
    <scope>NUCLEOTIDE SEQUENCE</scope>
    <source>
        <strain evidence="3">SMH2532-1</strain>
    </source>
</reference>
<gene>
    <name evidence="3" type="ORF">B0T16DRAFT_320312</name>
</gene>
<evidence type="ECO:0000256" key="1">
    <source>
        <dbReference type="SAM" id="MobiDB-lite"/>
    </source>
</evidence>
<feature type="region of interest" description="Disordered" evidence="1">
    <location>
        <begin position="1"/>
        <end position="23"/>
    </location>
</feature>
<evidence type="ECO:0000256" key="2">
    <source>
        <dbReference type="SAM" id="Phobius"/>
    </source>
</evidence>
<feature type="transmembrane region" description="Helical" evidence="2">
    <location>
        <begin position="305"/>
        <end position="325"/>
    </location>
</feature>
<name>A0AA40CXM6_9PEZI</name>
<keyword evidence="4" id="KW-1185">Reference proteome</keyword>
<keyword evidence="2" id="KW-0472">Membrane</keyword>
<dbReference type="PANTHER" id="PTHR35043:SF8">
    <property type="entry name" value="DUF4220 DOMAIN-CONTAINING PROTEIN"/>
    <property type="match status" value="1"/>
</dbReference>
<dbReference type="AlphaFoldDB" id="A0AA40CXM6"/>
<evidence type="ECO:0000313" key="3">
    <source>
        <dbReference type="EMBL" id="KAK0655325.1"/>
    </source>
</evidence>
<keyword evidence="2" id="KW-0812">Transmembrane</keyword>
<sequence length="426" mass="47877">MATTFANDSTSNSTPGTGDYRGWVDGPDTRGTMDIIWPCISTLTLLLFSMLHLNVPASSDGITRGFRRKLRWFLLGSLCPELPMLFAFAQLASARRSREDMKALAVADWTTTHGFYADSGGFMLDIPGTHPFPITAKQLCYLVRHQHVDAPRIKKVEIDDKSKADVVAKCLTFFQSGRFIINIIARAASGLRITPLELMSSAILFCSSITLCLWWHKPLNVTTPTILKAKCSISALLVQAGDAAKYPFRDTPLDFIEPDIYWCSKWSHGGMVQRLLSKGGWHVRRPLERIPNDRDFKPCSFQENLILGVAVSVFGGIHFCGWSLPFPTKAEVHIWRVNCIIMGGSLTVYGLSEMVGFWRTRYTEASMDLFGGYKKRTPWCFMFLVLGTAYFVSRLCLVVESVVSLRQMPAAAFQEVEWLQFLPKLM</sequence>
<evidence type="ECO:0000313" key="4">
    <source>
        <dbReference type="Proteomes" id="UP001174936"/>
    </source>
</evidence>
<feature type="transmembrane region" description="Helical" evidence="2">
    <location>
        <begin position="378"/>
        <end position="399"/>
    </location>
</feature>
<dbReference type="Proteomes" id="UP001174936">
    <property type="component" value="Unassembled WGS sequence"/>
</dbReference>
<feature type="transmembrane region" description="Helical" evidence="2">
    <location>
        <begin position="35"/>
        <end position="53"/>
    </location>
</feature>
<protein>
    <submittedName>
        <fullName evidence="3">Uncharacterized protein</fullName>
    </submittedName>
</protein>
<comment type="caution">
    <text evidence="3">The sequence shown here is derived from an EMBL/GenBank/DDBJ whole genome shotgun (WGS) entry which is preliminary data.</text>
</comment>
<feature type="transmembrane region" description="Helical" evidence="2">
    <location>
        <begin position="73"/>
        <end position="92"/>
    </location>
</feature>
<feature type="transmembrane region" description="Helical" evidence="2">
    <location>
        <begin position="337"/>
        <end position="358"/>
    </location>
</feature>
<dbReference type="PANTHER" id="PTHR35043">
    <property type="entry name" value="TRANSCRIPTION FACTOR DOMAIN-CONTAINING PROTEIN"/>
    <property type="match status" value="1"/>
</dbReference>
<organism evidence="3 4">
    <name type="scientific">Cercophora newfieldiana</name>
    <dbReference type="NCBI Taxonomy" id="92897"/>
    <lineage>
        <taxon>Eukaryota</taxon>
        <taxon>Fungi</taxon>
        <taxon>Dikarya</taxon>
        <taxon>Ascomycota</taxon>
        <taxon>Pezizomycotina</taxon>
        <taxon>Sordariomycetes</taxon>
        <taxon>Sordariomycetidae</taxon>
        <taxon>Sordariales</taxon>
        <taxon>Lasiosphaeriaceae</taxon>
        <taxon>Cercophora</taxon>
    </lineage>
</organism>
<feature type="compositionally biased region" description="Polar residues" evidence="1">
    <location>
        <begin position="1"/>
        <end position="16"/>
    </location>
</feature>
<dbReference type="EMBL" id="JAULSV010000001">
    <property type="protein sequence ID" value="KAK0655325.1"/>
    <property type="molecule type" value="Genomic_DNA"/>
</dbReference>